<dbReference type="SUPFAM" id="SSF47819">
    <property type="entry name" value="HRDC-like"/>
    <property type="match status" value="1"/>
</dbReference>
<gene>
    <name evidence="3" type="ORF">MTBBW1_1020002</name>
</gene>
<evidence type="ECO:0000313" key="4">
    <source>
        <dbReference type="Proteomes" id="UP000191931"/>
    </source>
</evidence>
<feature type="region of interest" description="Disordered" evidence="1">
    <location>
        <begin position="147"/>
        <end position="186"/>
    </location>
</feature>
<dbReference type="PROSITE" id="PS50967">
    <property type="entry name" value="HRDC"/>
    <property type="match status" value="1"/>
</dbReference>
<proteinExistence type="predicted"/>
<dbReference type="InterPro" id="IPR002121">
    <property type="entry name" value="HRDC_dom"/>
</dbReference>
<evidence type="ECO:0000259" key="2">
    <source>
        <dbReference type="PROSITE" id="PS50967"/>
    </source>
</evidence>
<dbReference type="AlphaFoldDB" id="A0A1W1H535"/>
<dbReference type="STRING" id="1246637.MTBBW1_1020002"/>
<sequence length="186" mass="21498">MAVKILTVPFDNVNETFHDDILNQFMAGNIVKQVKYDFFMSCANPYWTVFIEYEPLFDTYENEALEELSAAEKELLEKLFEFRKKIAEKDGLPSFIVATNKQLKDVVKNRPMTIEHLKMINGFGAKKAKKYGHAIINIVKSYSPDKKTNIRVDNNNEKDSKSSIKDKQNPDTHIQNQDELPFTPDT</sequence>
<feature type="compositionally biased region" description="Basic and acidic residues" evidence="1">
    <location>
        <begin position="147"/>
        <end position="170"/>
    </location>
</feature>
<dbReference type="Pfam" id="PF00570">
    <property type="entry name" value="HRDC"/>
    <property type="match status" value="1"/>
</dbReference>
<dbReference type="OrthoDB" id="9763659at2"/>
<name>A0A1W1H535_9BACT</name>
<dbReference type="InterPro" id="IPR044876">
    <property type="entry name" value="HRDC_dom_sf"/>
</dbReference>
<dbReference type="GO" id="GO:0000166">
    <property type="term" value="F:nucleotide binding"/>
    <property type="evidence" value="ECO:0007669"/>
    <property type="project" value="InterPro"/>
</dbReference>
<dbReference type="RefSeq" id="WP_080803813.1">
    <property type="nucleotide sequence ID" value="NZ_LT828545.1"/>
</dbReference>
<feature type="domain" description="HRDC" evidence="2">
    <location>
        <begin position="69"/>
        <end position="149"/>
    </location>
</feature>
<reference evidence="3 4" key="1">
    <citation type="submission" date="2017-03" db="EMBL/GenBank/DDBJ databases">
        <authorList>
            <person name="Afonso C.L."/>
            <person name="Miller P.J."/>
            <person name="Scott M.A."/>
            <person name="Spackman E."/>
            <person name="Goraichik I."/>
            <person name="Dimitrov K.M."/>
            <person name="Suarez D.L."/>
            <person name="Swayne D.E."/>
        </authorList>
    </citation>
    <scope>NUCLEOTIDE SEQUENCE [LARGE SCALE GENOMIC DNA]</scope>
    <source>
        <strain evidence="3">PRJEB14757</strain>
    </source>
</reference>
<dbReference type="SMART" id="SM00341">
    <property type="entry name" value="HRDC"/>
    <property type="match status" value="1"/>
</dbReference>
<evidence type="ECO:0000313" key="3">
    <source>
        <dbReference type="EMBL" id="SLM27478.1"/>
    </source>
</evidence>
<dbReference type="Proteomes" id="UP000191931">
    <property type="component" value="Unassembled WGS sequence"/>
</dbReference>
<organism evidence="3 4">
    <name type="scientific">Desulfamplus magnetovallimortis</name>
    <dbReference type="NCBI Taxonomy" id="1246637"/>
    <lineage>
        <taxon>Bacteria</taxon>
        <taxon>Pseudomonadati</taxon>
        <taxon>Thermodesulfobacteriota</taxon>
        <taxon>Desulfobacteria</taxon>
        <taxon>Desulfobacterales</taxon>
        <taxon>Desulfobacteraceae</taxon>
        <taxon>Desulfamplus</taxon>
    </lineage>
</organism>
<accession>A0A1W1H535</accession>
<dbReference type="GO" id="GO:0003676">
    <property type="term" value="F:nucleic acid binding"/>
    <property type="evidence" value="ECO:0007669"/>
    <property type="project" value="InterPro"/>
</dbReference>
<dbReference type="EMBL" id="FWEV01000005">
    <property type="protein sequence ID" value="SLM27478.1"/>
    <property type="molecule type" value="Genomic_DNA"/>
</dbReference>
<dbReference type="InterPro" id="IPR010997">
    <property type="entry name" value="HRDC-like_sf"/>
</dbReference>
<keyword evidence="4" id="KW-1185">Reference proteome</keyword>
<evidence type="ECO:0000256" key="1">
    <source>
        <dbReference type="SAM" id="MobiDB-lite"/>
    </source>
</evidence>
<dbReference type="Gene3D" id="1.10.150.80">
    <property type="entry name" value="HRDC domain"/>
    <property type="match status" value="1"/>
</dbReference>
<protein>
    <submittedName>
        <fullName evidence="3">Putative HRDC domain protein</fullName>
    </submittedName>
</protein>